<name>A0A2H8TWC2_9HEMI</name>
<dbReference type="InterPro" id="IPR050468">
    <property type="entry name" value="Cuticle_Struct_Prot"/>
</dbReference>
<evidence type="ECO:0000256" key="3">
    <source>
        <dbReference type="SAM" id="SignalP"/>
    </source>
</evidence>
<dbReference type="GO" id="GO:0008010">
    <property type="term" value="F:structural constituent of chitin-based larval cuticle"/>
    <property type="evidence" value="ECO:0007669"/>
    <property type="project" value="TreeGrafter"/>
</dbReference>
<dbReference type="AlphaFoldDB" id="A0A2H8TWC2"/>
<protein>
    <submittedName>
        <fullName evidence="4">Endocuticle structural glycoprotein SgAbd-9</fullName>
    </submittedName>
</protein>
<dbReference type="InterPro" id="IPR031311">
    <property type="entry name" value="CHIT_BIND_RR_consensus"/>
</dbReference>
<dbReference type="PROSITE" id="PS51155">
    <property type="entry name" value="CHIT_BIND_RR_2"/>
    <property type="match status" value="1"/>
</dbReference>
<feature type="signal peptide" evidence="3">
    <location>
        <begin position="1"/>
        <end position="24"/>
    </location>
</feature>
<organism evidence="4">
    <name type="scientific">Melanaphis sacchari</name>
    <dbReference type="NCBI Taxonomy" id="742174"/>
    <lineage>
        <taxon>Eukaryota</taxon>
        <taxon>Metazoa</taxon>
        <taxon>Ecdysozoa</taxon>
        <taxon>Arthropoda</taxon>
        <taxon>Hexapoda</taxon>
        <taxon>Insecta</taxon>
        <taxon>Pterygota</taxon>
        <taxon>Neoptera</taxon>
        <taxon>Paraneoptera</taxon>
        <taxon>Hemiptera</taxon>
        <taxon>Sternorrhyncha</taxon>
        <taxon>Aphidomorpha</taxon>
        <taxon>Aphidoidea</taxon>
        <taxon>Aphididae</taxon>
        <taxon>Aphidini</taxon>
        <taxon>Melanaphis</taxon>
    </lineage>
</organism>
<dbReference type="InterPro" id="IPR000618">
    <property type="entry name" value="Insect_cuticle"/>
</dbReference>
<sequence>MSGYQVVMRFAGITALLLVAGCSSQTAQPASVPVVSTSPLPPPSPYFNPFRQAPYPQQYVGGPQQQFNGVLPPQFIAGSNIPQRFYNGPNPAYVGQFVPILQQSFDISPEGSYSFSYQSADGTQRQESGGLRYPAVQGYPPVMSVQGSYSAITPEGVPIEVGYIADENGYQPTGPSVHPAIQRAVAQQVAQAKLEPPHYNK</sequence>
<dbReference type="PANTHER" id="PTHR10380">
    <property type="entry name" value="CUTICLE PROTEIN"/>
    <property type="match status" value="1"/>
</dbReference>
<dbReference type="Pfam" id="PF00379">
    <property type="entry name" value="Chitin_bind_4"/>
    <property type="match status" value="1"/>
</dbReference>
<evidence type="ECO:0000256" key="2">
    <source>
        <dbReference type="PROSITE-ProRule" id="PRU00497"/>
    </source>
</evidence>
<dbReference type="PROSITE" id="PS00233">
    <property type="entry name" value="CHIT_BIND_RR_1"/>
    <property type="match status" value="1"/>
</dbReference>
<dbReference type="GO" id="GO:0062129">
    <property type="term" value="C:chitin-based extracellular matrix"/>
    <property type="evidence" value="ECO:0007669"/>
    <property type="project" value="TreeGrafter"/>
</dbReference>
<evidence type="ECO:0000313" key="4">
    <source>
        <dbReference type="EMBL" id="MBW18585.1"/>
    </source>
</evidence>
<proteinExistence type="predicted"/>
<dbReference type="EMBL" id="GFXV01006780">
    <property type="protein sequence ID" value="MBW18585.1"/>
    <property type="molecule type" value="Transcribed_RNA"/>
</dbReference>
<feature type="chain" id="PRO_5014194357" evidence="3">
    <location>
        <begin position="25"/>
        <end position="201"/>
    </location>
</feature>
<reference evidence="4" key="1">
    <citation type="submission" date="2017-10" db="EMBL/GenBank/DDBJ databases">
        <title>Transcriptome Assembly of Sugarcane Aphid Adults.</title>
        <authorList>
            <person name="Scully E.D."/>
            <person name="Palmer N.A."/>
            <person name="Geib S.M."/>
            <person name="Sarath G."/>
            <person name="Sattler S.E."/>
        </authorList>
    </citation>
    <scope>NUCLEOTIDE SEQUENCE</scope>
    <source>
        <tissue evidence="4">Whole body</tissue>
    </source>
</reference>
<gene>
    <name evidence="4" type="primary">CUD9_3</name>
</gene>
<accession>A0A2H8TWC2</accession>
<keyword evidence="3" id="KW-0732">Signal</keyword>
<dbReference type="PRINTS" id="PR00947">
    <property type="entry name" value="CUTICLE"/>
</dbReference>
<dbReference type="OrthoDB" id="6379191at2759"/>
<dbReference type="PANTHER" id="PTHR10380:SF173">
    <property type="entry name" value="CUTICULAR PROTEIN 47EF, ISOFORM C-RELATED"/>
    <property type="match status" value="1"/>
</dbReference>
<keyword evidence="1 2" id="KW-0193">Cuticle</keyword>
<evidence type="ECO:0000256" key="1">
    <source>
        <dbReference type="ARBA" id="ARBA00022460"/>
    </source>
</evidence>